<name>A0A9N7YPE7_PLEPL</name>
<protein>
    <submittedName>
        <fullName evidence="1">Uncharacterized protein</fullName>
    </submittedName>
</protein>
<reference evidence="1" key="1">
    <citation type="submission" date="2020-03" db="EMBL/GenBank/DDBJ databases">
        <authorList>
            <person name="Weist P."/>
        </authorList>
    </citation>
    <scope>NUCLEOTIDE SEQUENCE</scope>
</reference>
<comment type="caution">
    <text evidence="1">The sequence shown here is derived from an EMBL/GenBank/DDBJ whole genome shotgun (WGS) entry which is preliminary data.</text>
</comment>
<dbReference type="Proteomes" id="UP001153269">
    <property type="component" value="Unassembled WGS sequence"/>
</dbReference>
<proteinExistence type="predicted"/>
<evidence type="ECO:0000313" key="1">
    <source>
        <dbReference type="EMBL" id="CAB1433008.1"/>
    </source>
</evidence>
<evidence type="ECO:0000313" key="2">
    <source>
        <dbReference type="Proteomes" id="UP001153269"/>
    </source>
</evidence>
<organism evidence="1 2">
    <name type="scientific">Pleuronectes platessa</name>
    <name type="common">European plaice</name>
    <dbReference type="NCBI Taxonomy" id="8262"/>
    <lineage>
        <taxon>Eukaryota</taxon>
        <taxon>Metazoa</taxon>
        <taxon>Chordata</taxon>
        <taxon>Craniata</taxon>
        <taxon>Vertebrata</taxon>
        <taxon>Euteleostomi</taxon>
        <taxon>Actinopterygii</taxon>
        <taxon>Neopterygii</taxon>
        <taxon>Teleostei</taxon>
        <taxon>Neoteleostei</taxon>
        <taxon>Acanthomorphata</taxon>
        <taxon>Carangaria</taxon>
        <taxon>Pleuronectiformes</taxon>
        <taxon>Pleuronectoidei</taxon>
        <taxon>Pleuronectidae</taxon>
        <taxon>Pleuronectes</taxon>
    </lineage>
</organism>
<gene>
    <name evidence="1" type="ORF">PLEPLA_LOCUS21096</name>
</gene>
<dbReference type="AlphaFoldDB" id="A0A9N7YPE7"/>
<sequence length="202" mass="22105">MASYRFGVTGLAFTAHLTVYLLSDCKHQGSRLGSEWIPHSNNSHPQRLASSGLQACYLAGRRLSTHHSCWATVATEVLILSLGSISDGDALMVAYLPQTLIVVRIVTALRRLSRQPNAPCPDQSCAVVPSHIAWAGPPPCNARPHIEMFTTHLPVPRHTLNTECLFDSPPWRPLKFGKYSFLFSKTCGVVGATAHSETCERS</sequence>
<accession>A0A9N7YPE7</accession>
<keyword evidence="2" id="KW-1185">Reference proteome</keyword>
<dbReference type="EMBL" id="CADEAL010001503">
    <property type="protein sequence ID" value="CAB1433008.1"/>
    <property type="molecule type" value="Genomic_DNA"/>
</dbReference>